<dbReference type="EMBL" id="CAKKNE010000004">
    <property type="protein sequence ID" value="CAH0374323.1"/>
    <property type="molecule type" value="Genomic_DNA"/>
</dbReference>
<feature type="region of interest" description="Disordered" evidence="1">
    <location>
        <begin position="137"/>
        <end position="159"/>
    </location>
</feature>
<gene>
    <name evidence="2" type="ORF">PECAL_4P15960</name>
</gene>
<organism evidence="2 3">
    <name type="scientific">Pelagomonas calceolata</name>
    <dbReference type="NCBI Taxonomy" id="35677"/>
    <lineage>
        <taxon>Eukaryota</taxon>
        <taxon>Sar</taxon>
        <taxon>Stramenopiles</taxon>
        <taxon>Ochrophyta</taxon>
        <taxon>Pelagophyceae</taxon>
        <taxon>Pelagomonadales</taxon>
        <taxon>Pelagomonadaceae</taxon>
        <taxon>Pelagomonas</taxon>
    </lineage>
</organism>
<reference evidence="2" key="1">
    <citation type="submission" date="2021-11" db="EMBL/GenBank/DDBJ databases">
        <authorList>
            <consortium name="Genoscope - CEA"/>
            <person name="William W."/>
        </authorList>
    </citation>
    <scope>NUCLEOTIDE SEQUENCE</scope>
</reference>
<feature type="compositionally biased region" description="Pro residues" evidence="1">
    <location>
        <begin position="340"/>
        <end position="356"/>
    </location>
</feature>
<protein>
    <submittedName>
        <fullName evidence="2">Uncharacterized protein</fullName>
    </submittedName>
</protein>
<accession>A0A8J2SJX3</accession>
<feature type="region of interest" description="Disordered" evidence="1">
    <location>
        <begin position="302"/>
        <end position="357"/>
    </location>
</feature>
<proteinExistence type="predicted"/>
<keyword evidence="3" id="KW-1185">Reference proteome</keyword>
<comment type="caution">
    <text evidence="2">The sequence shown here is derived from an EMBL/GenBank/DDBJ whole genome shotgun (WGS) entry which is preliminary data.</text>
</comment>
<sequence length="611" mass="65313">MDLIFHGPLGMELSLNKSTGVARVKAAEQDSPAQLVVGRALTAIEGVPVGEIRDKKSWLAVVAMLQAPERPLSLTFEAPAVSPEEPVQPVQRARAELDALAASAKAAAEQAEAEATAVASAPAPARGRQAVNRAGVRFGPRSRSPSPELTCSQCGSRGSRADGFFNGTHGYRGLFCSEDCKAKSLGRSDLERASTRRAPAASSSRRRRSRSRSPRRRRESSPPGRVVAAEKAEATAAESVPAPTRGRQAFKPGVRFGPRSRSPSPELTCAQCGRTGTRVDGFKSMGTRAVCSEACKAACKAESVARSKPSGRGLRPPSPPGLGERPTRRHLVAAAEAAPAPQPPVESEPAGAPRPPSDAEIYDMVLAREKARIVKDYAAADRLRAEMATAGLSVVYRDETGREGREAKKCGALTWSTVDGRTGPPALSTAEIESRLRAWLHARDVDQNPSRATDLLADCKARGIGTSASIWFTAQASGPLPSLVREASVGRGPSDEYIRERLFARFQAIQVRDLNRADGILDELQRAGVRIEFVGEGYSRVATWRTPDGRSGPRPPDDGTIFDMVLQREKARIHSDFRTGDRIACELNASGVFIENRDAAGRQDLSGGAHT</sequence>
<name>A0A8J2SJX3_9STRA</name>
<feature type="region of interest" description="Disordered" evidence="1">
    <location>
        <begin position="188"/>
        <end position="281"/>
    </location>
</feature>
<dbReference type="AlphaFoldDB" id="A0A8J2SJX3"/>
<evidence type="ECO:0000313" key="3">
    <source>
        <dbReference type="Proteomes" id="UP000789595"/>
    </source>
</evidence>
<feature type="compositionally biased region" description="Basic residues" evidence="1">
    <location>
        <begin position="204"/>
        <end position="218"/>
    </location>
</feature>
<feature type="compositionally biased region" description="Polar residues" evidence="1">
    <location>
        <begin position="143"/>
        <end position="156"/>
    </location>
</feature>
<feature type="compositionally biased region" description="Low complexity" evidence="1">
    <location>
        <begin position="302"/>
        <end position="315"/>
    </location>
</feature>
<dbReference type="Proteomes" id="UP000789595">
    <property type="component" value="Unassembled WGS sequence"/>
</dbReference>
<evidence type="ECO:0000256" key="1">
    <source>
        <dbReference type="SAM" id="MobiDB-lite"/>
    </source>
</evidence>
<evidence type="ECO:0000313" key="2">
    <source>
        <dbReference type="EMBL" id="CAH0374323.1"/>
    </source>
</evidence>
<dbReference type="Gene3D" id="1.20.120.1910">
    <property type="entry name" value="Cysteine-tRNA ligase, C-terminal anti-codon recognition domain"/>
    <property type="match status" value="1"/>
</dbReference>